<protein>
    <submittedName>
        <fullName evidence="2">Uncharacterized protein</fullName>
    </submittedName>
</protein>
<dbReference type="EMBL" id="GBXM01030804">
    <property type="protein sequence ID" value="JAH77773.1"/>
    <property type="molecule type" value="Transcribed_RNA"/>
</dbReference>
<sequence>MCIIILTGVWLTILWSRLELVNPSHTERHQRPLSTGLTAVCLLYL</sequence>
<accession>A0A0E9VKP6</accession>
<proteinExistence type="predicted"/>
<reference evidence="2" key="1">
    <citation type="submission" date="2014-11" db="EMBL/GenBank/DDBJ databases">
        <authorList>
            <person name="Amaro Gonzalez C."/>
        </authorList>
    </citation>
    <scope>NUCLEOTIDE SEQUENCE</scope>
</reference>
<dbReference type="AlphaFoldDB" id="A0A0E9VKP6"/>
<feature type="chain" id="PRO_5002434089" evidence="1">
    <location>
        <begin position="24"/>
        <end position="45"/>
    </location>
</feature>
<organism evidence="2">
    <name type="scientific">Anguilla anguilla</name>
    <name type="common">European freshwater eel</name>
    <name type="synonym">Muraena anguilla</name>
    <dbReference type="NCBI Taxonomy" id="7936"/>
    <lineage>
        <taxon>Eukaryota</taxon>
        <taxon>Metazoa</taxon>
        <taxon>Chordata</taxon>
        <taxon>Craniata</taxon>
        <taxon>Vertebrata</taxon>
        <taxon>Euteleostomi</taxon>
        <taxon>Actinopterygii</taxon>
        <taxon>Neopterygii</taxon>
        <taxon>Teleostei</taxon>
        <taxon>Anguilliformes</taxon>
        <taxon>Anguillidae</taxon>
        <taxon>Anguilla</taxon>
    </lineage>
</organism>
<keyword evidence="1" id="KW-0732">Signal</keyword>
<reference evidence="2" key="2">
    <citation type="journal article" date="2015" name="Fish Shellfish Immunol.">
        <title>Early steps in the European eel (Anguilla anguilla)-Vibrio vulnificus interaction in the gills: Role of the RtxA13 toxin.</title>
        <authorList>
            <person name="Callol A."/>
            <person name="Pajuelo D."/>
            <person name="Ebbesson L."/>
            <person name="Teles M."/>
            <person name="MacKenzie S."/>
            <person name="Amaro C."/>
        </authorList>
    </citation>
    <scope>NUCLEOTIDE SEQUENCE</scope>
</reference>
<name>A0A0E9VKP6_ANGAN</name>
<feature type="signal peptide" evidence="1">
    <location>
        <begin position="1"/>
        <end position="23"/>
    </location>
</feature>
<evidence type="ECO:0000313" key="2">
    <source>
        <dbReference type="EMBL" id="JAH77773.1"/>
    </source>
</evidence>
<evidence type="ECO:0000256" key="1">
    <source>
        <dbReference type="SAM" id="SignalP"/>
    </source>
</evidence>